<keyword evidence="14" id="KW-0186">Copper</keyword>
<dbReference type="FunFam" id="2.70.150.10:FF:000002">
    <property type="entry name" value="Copper-transporting ATPase 1, putative"/>
    <property type="match status" value="1"/>
</dbReference>
<feature type="transmembrane region" description="Helical" evidence="18">
    <location>
        <begin position="334"/>
        <end position="361"/>
    </location>
</feature>
<evidence type="ECO:0000256" key="16">
    <source>
        <dbReference type="ARBA" id="ARBA00023136"/>
    </source>
</evidence>
<accession>A0A7H9BB07</accession>
<dbReference type="Gene3D" id="3.40.1110.10">
    <property type="entry name" value="Calcium-transporting ATPase, cytoplasmic domain N"/>
    <property type="match status" value="1"/>
</dbReference>
<dbReference type="InterPro" id="IPR027256">
    <property type="entry name" value="P-typ_ATPase_IB"/>
</dbReference>
<dbReference type="AlphaFoldDB" id="A0A7H9BB07"/>
<evidence type="ECO:0000256" key="2">
    <source>
        <dbReference type="ARBA" id="ARBA00006024"/>
    </source>
</evidence>
<dbReference type="Pfam" id="PF00403">
    <property type="entry name" value="HMA"/>
    <property type="match status" value="2"/>
</dbReference>
<dbReference type="EC" id="7.2.2.8" evidence="3"/>
<protein>
    <recommendedName>
        <fullName evidence="3">P-type Cu(+) transporter</fullName>
        <ecNumber evidence="3">7.2.2.8</ecNumber>
    </recommendedName>
    <alternativeName>
        <fullName evidence="17">Cu(2+)-ATPase</fullName>
    </alternativeName>
</protein>
<feature type="transmembrane region" description="Helical" evidence="18">
    <location>
        <begin position="367"/>
        <end position="385"/>
    </location>
</feature>
<dbReference type="EMBL" id="CP058611">
    <property type="protein sequence ID" value="QLG74932.1"/>
    <property type="molecule type" value="Genomic_DNA"/>
</dbReference>
<dbReference type="NCBIfam" id="TIGR00003">
    <property type="entry name" value="copper ion binding protein"/>
    <property type="match status" value="1"/>
</dbReference>
<keyword evidence="5 18" id="KW-0812">Transmembrane</keyword>
<dbReference type="GO" id="GO:0005524">
    <property type="term" value="F:ATP binding"/>
    <property type="evidence" value="ECO:0007669"/>
    <property type="project" value="UniProtKB-UniRule"/>
</dbReference>
<evidence type="ECO:0000256" key="3">
    <source>
        <dbReference type="ARBA" id="ARBA00012517"/>
    </source>
</evidence>
<evidence type="ECO:0000256" key="17">
    <source>
        <dbReference type="ARBA" id="ARBA00080126"/>
    </source>
</evidence>
<dbReference type="InterPro" id="IPR023298">
    <property type="entry name" value="ATPase_P-typ_TM_dom_sf"/>
</dbReference>
<dbReference type="GO" id="GO:0043682">
    <property type="term" value="F:P-type divalent copper transporter activity"/>
    <property type="evidence" value="ECO:0007669"/>
    <property type="project" value="TreeGrafter"/>
</dbReference>
<dbReference type="OrthoDB" id="432719at2759"/>
<dbReference type="KEGG" id="zmk:HG535_0H02590"/>
<evidence type="ECO:0000256" key="13">
    <source>
        <dbReference type="ARBA" id="ARBA00022989"/>
    </source>
</evidence>
<evidence type="ECO:0000256" key="6">
    <source>
        <dbReference type="ARBA" id="ARBA00022723"/>
    </source>
</evidence>
<dbReference type="InterPro" id="IPR017969">
    <property type="entry name" value="Heavy-metal-associated_CS"/>
</dbReference>
<dbReference type="SUPFAM" id="SSF81653">
    <property type="entry name" value="Calcium ATPase, transduction domain A"/>
    <property type="match status" value="1"/>
</dbReference>
<dbReference type="GO" id="GO:0005507">
    <property type="term" value="F:copper ion binding"/>
    <property type="evidence" value="ECO:0007669"/>
    <property type="project" value="InterPro"/>
</dbReference>
<evidence type="ECO:0000256" key="18">
    <source>
        <dbReference type="RuleBase" id="RU362081"/>
    </source>
</evidence>
<evidence type="ECO:0000256" key="7">
    <source>
        <dbReference type="ARBA" id="ARBA00022737"/>
    </source>
</evidence>
<dbReference type="InterPro" id="IPR001757">
    <property type="entry name" value="P_typ_ATPase"/>
</dbReference>
<feature type="transmembrane region" description="Helical" evidence="18">
    <location>
        <begin position="299"/>
        <end position="322"/>
    </location>
</feature>
<evidence type="ECO:0000256" key="10">
    <source>
        <dbReference type="ARBA" id="ARBA00022840"/>
    </source>
</evidence>
<keyword evidence="6 18" id="KW-0479">Metal-binding</keyword>
<dbReference type="InterPro" id="IPR006121">
    <property type="entry name" value="HMA_dom"/>
</dbReference>
<dbReference type="GO" id="GO:0030003">
    <property type="term" value="P:intracellular monoatomic cation homeostasis"/>
    <property type="evidence" value="ECO:0007669"/>
    <property type="project" value="UniProtKB-ARBA"/>
</dbReference>
<keyword evidence="7" id="KW-0677">Repeat</keyword>
<dbReference type="PRINTS" id="PR00943">
    <property type="entry name" value="CUATPASE"/>
</dbReference>
<evidence type="ECO:0000256" key="4">
    <source>
        <dbReference type="ARBA" id="ARBA00022448"/>
    </source>
</evidence>
<dbReference type="SUPFAM" id="SSF81665">
    <property type="entry name" value="Calcium ATPase, transmembrane domain M"/>
    <property type="match status" value="1"/>
</dbReference>
<evidence type="ECO:0000256" key="8">
    <source>
        <dbReference type="ARBA" id="ARBA00022741"/>
    </source>
</evidence>
<dbReference type="SFLD" id="SFLDG00002">
    <property type="entry name" value="C1.7:_P-type_atpase_like"/>
    <property type="match status" value="1"/>
</dbReference>
<feature type="domain" description="HMA" evidence="19">
    <location>
        <begin position="2"/>
        <end position="69"/>
    </location>
</feature>
<evidence type="ECO:0000256" key="12">
    <source>
        <dbReference type="ARBA" id="ARBA00022967"/>
    </source>
</evidence>
<dbReference type="InterPro" id="IPR036163">
    <property type="entry name" value="HMA_dom_sf"/>
</dbReference>
<dbReference type="SUPFAM" id="SSF56784">
    <property type="entry name" value="HAD-like"/>
    <property type="match status" value="1"/>
</dbReference>
<dbReference type="PROSITE" id="PS50846">
    <property type="entry name" value="HMA_2"/>
    <property type="match status" value="2"/>
</dbReference>
<dbReference type="GO" id="GO:0055070">
    <property type="term" value="P:copper ion homeostasis"/>
    <property type="evidence" value="ECO:0007669"/>
    <property type="project" value="TreeGrafter"/>
</dbReference>
<keyword evidence="8 18" id="KW-0547">Nucleotide-binding</keyword>
<evidence type="ECO:0000256" key="11">
    <source>
        <dbReference type="ARBA" id="ARBA00022842"/>
    </source>
</evidence>
<dbReference type="SFLD" id="SFLDS00003">
    <property type="entry name" value="Haloacid_Dehalogenase"/>
    <property type="match status" value="1"/>
</dbReference>
<dbReference type="GO" id="GO:0012505">
    <property type="term" value="C:endomembrane system"/>
    <property type="evidence" value="ECO:0007669"/>
    <property type="project" value="UniProtKB-SubCell"/>
</dbReference>
<dbReference type="PANTHER" id="PTHR43520">
    <property type="entry name" value="ATP7, ISOFORM B"/>
    <property type="match status" value="1"/>
</dbReference>
<dbReference type="InterPro" id="IPR008250">
    <property type="entry name" value="ATPase_P-typ_transduc_dom_A_sf"/>
</dbReference>
<dbReference type="GeneID" id="59238735"/>
<keyword evidence="12" id="KW-1278">Translocase</keyword>
<feature type="transmembrane region" description="Helical" evidence="18">
    <location>
        <begin position="525"/>
        <end position="548"/>
    </location>
</feature>
<dbReference type="Gene3D" id="2.70.150.10">
    <property type="entry name" value="Calcium-transporting ATPase, cytoplasmic transduction domain A"/>
    <property type="match status" value="1"/>
</dbReference>
<dbReference type="GO" id="GO:0140581">
    <property type="term" value="F:P-type monovalent copper transporter activity"/>
    <property type="evidence" value="ECO:0007669"/>
    <property type="project" value="UniProtKB-EC"/>
</dbReference>
<dbReference type="FunFam" id="3.30.70.100:FF:000001">
    <property type="entry name" value="ATPase copper transporting beta"/>
    <property type="match status" value="1"/>
</dbReference>
<organism evidence="20 21">
    <name type="scientific">Zygotorulaspora mrakii</name>
    <name type="common">Zygosaccharomyces mrakii</name>
    <dbReference type="NCBI Taxonomy" id="42260"/>
    <lineage>
        <taxon>Eukaryota</taxon>
        <taxon>Fungi</taxon>
        <taxon>Dikarya</taxon>
        <taxon>Ascomycota</taxon>
        <taxon>Saccharomycotina</taxon>
        <taxon>Saccharomycetes</taxon>
        <taxon>Saccharomycetales</taxon>
        <taxon>Saccharomycetaceae</taxon>
        <taxon>Zygotorulaspora</taxon>
    </lineage>
</organism>
<feature type="transmembrane region" description="Helical" evidence="18">
    <location>
        <begin position="899"/>
        <end position="922"/>
    </location>
</feature>
<keyword evidence="10 18" id="KW-0067">ATP-binding</keyword>
<keyword evidence="16 18" id="KW-0472">Membrane</keyword>
<dbReference type="FunFam" id="3.30.70.100:FF:000043">
    <property type="entry name" value="Copper-transporting ATPase 2"/>
    <property type="match status" value="1"/>
</dbReference>
<dbReference type="Pfam" id="PF00702">
    <property type="entry name" value="Hydrolase"/>
    <property type="match status" value="1"/>
</dbReference>
<name>A0A7H9BB07_ZYGMR</name>
<dbReference type="Gene3D" id="3.30.70.100">
    <property type="match status" value="2"/>
</dbReference>
<evidence type="ECO:0000256" key="15">
    <source>
        <dbReference type="ARBA" id="ARBA00023065"/>
    </source>
</evidence>
<proteinExistence type="inferred from homology"/>
<dbReference type="Proteomes" id="UP000509704">
    <property type="component" value="Chromosome 8"/>
</dbReference>
<dbReference type="InterPro" id="IPR044492">
    <property type="entry name" value="P_typ_ATPase_HD_dom"/>
</dbReference>
<dbReference type="InterPro" id="IPR036412">
    <property type="entry name" value="HAD-like_sf"/>
</dbReference>
<reference evidence="20 21" key="1">
    <citation type="submission" date="2020-07" db="EMBL/GenBank/DDBJ databases">
        <title>The yeast mating-type switching endonuclease HO is a domesticated member of an unorthodox homing genetic element family.</title>
        <authorList>
            <person name="Coughlan A.Y."/>
            <person name="Lombardi L."/>
            <person name="Braun-Galleani S."/>
            <person name="Martos A.R."/>
            <person name="Galeote V."/>
            <person name="Bigey F."/>
            <person name="Dequin S."/>
            <person name="Byrne K.P."/>
            <person name="Wolfe K.H."/>
        </authorList>
    </citation>
    <scope>NUCLEOTIDE SEQUENCE [LARGE SCALE GENOMIC DNA]</scope>
    <source>
        <strain evidence="20 21">NRRL Y-6702</strain>
    </source>
</reference>
<dbReference type="GO" id="GO:0016020">
    <property type="term" value="C:membrane"/>
    <property type="evidence" value="ECO:0007669"/>
    <property type="project" value="UniProtKB-SubCell"/>
</dbReference>
<dbReference type="PRINTS" id="PR00119">
    <property type="entry name" value="CATATPASE"/>
</dbReference>
<dbReference type="InterPro" id="IPR023214">
    <property type="entry name" value="HAD_sf"/>
</dbReference>
<dbReference type="NCBIfam" id="TIGR01525">
    <property type="entry name" value="ATPase-IB_hvy"/>
    <property type="match status" value="1"/>
</dbReference>
<keyword evidence="4" id="KW-0813">Transport</keyword>
<feature type="transmembrane region" description="Helical" evidence="18">
    <location>
        <begin position="928"/>
        <end position="947"/>
    </location>
</feature>
<dbReference type="InterPro" id="IPR018303">
    <property type="entry name" value="ATPase_P-typ_P_site"/>
</dbReference>
<evidence type="ECO:0000256" key="1">
    <source>
        <dbReference type="ARBA" id="ARBA00004127"/>
    </source>
</evidence>
<dbReference type="NCBIfam" id="TIGR01494">
    <property type="entry name" value="ATPase_P-type"/>
    <property type="match status" value="1"/>
</dbReference>
<gene>
    <name evidence="20" type="ORF">HG535_0H02590</name>
</gene>
<evidence type="ECO:0000313" key="21">
    <source>
        <dbReference type="Proteomes" id="UP000509704"/>
    </source>
</evidence>
<dbReference type="CDD" id="cd02094">
    <property type="entry name" value="P-type_ATPase_Cu-like"/>
    <property type="match status" value="1"/>
</dbReference>
<dbReference type="RefSeq" id="XP_037146657.1">
    <property type="nucleotide sequence ID" value="XM_037290762.1"/>
</dbReference>
<dbReference type="PANTHER" id="PTHR43520:SF8">
    <property type="entry name" value="P-TYPE CU(+) TRANSPORTER"/>
    <property type="match status" value="1"/>
</dbReference>
<dbReference type="InterPro" id="IPR059000">
    <property type="entry name" value="ATPase_P-type_domA"/>
</dbReference>
<evidence type="ECO:0000256" key="5">
    <source>
        <dbReference type="ARBA" id="ARBA00022692"/>
    </source>
</evidence>
<keyword evidence="11" id="KW-0460">Magnesium</keyword>
<comment type="similarity">
    <text evidence="2 18">Belongs to the cation transport ATPase (P-type) (TC 3.A.3) family. Type IB subfamily.</text>
</comment>
<keyword evidence="21" id="KW-1185">Reference proteome</keyword>
<evidence type="ECO:0000259" key="19">
    <source>
        <dbReference type="PROSITE" id="PS50846"/>
    </source>
</evidence>
<keyword evidence="9" id="KW-0187">Copper transport</keyword>
<feature type="transmembrane region" description="Helical" evidence="18">
    <location>
        <begin position="257"/>
        <end position="279"/>
    </location>
</feature>
<dbReference type="GO" id="GO:0016887">
    <property type="term" value="F:ATP hydrolysis activity"/>
    <property type="evidence" value="ECO:0007669"/>
    <property type="project" value="InterPro"/>
</dbReference>
<keyword evidence="15" id="KW-0406">Ion transport</keyword>
<feature type="domain" description="HMA" evidence="19">
    <location>
        <begin position="82"/>
        <end position="148"/>
    </location>
</feature>
<keyword evidence="13 18" id="KW-1133">Transmembrane helix</keyword>
<dbReference type="SFLD" id="SFLDF00027">
    <property type="entry name" value="p-type_atpase"/>
    <property type="match status" value="1"/>
</dbReference>
<comment type="subcellular location">
    <subcellularLocation>
        <location evidence="1">Endomembrane system</location>
        <topology evidence="1">Multi-pass membrane protein</topology>
    </subcellularLocation>
    <subcellularLocation>
        <location evidence="18">Membrane</location>
    </subcellularLocation>
</comment>
<dbReference type="PROSITE" id="PS01047">
    <property type="entry name" value="HMA_1"/>
    <property type="match status" value="2"/>
</dbReference>
<dbReference type="Gene3D" id="3.40.50.1000">
    <property type="entry name" value="HAD superfamily/HAD-like"/>
    <property type="match status" value="1"/>
</dbReference>
<dbReference type="CDD" id="cd00371">
    <property type="entry name" value="HMA"/>
    <property type="match status" value="2"/>
</dbReference>
<evidence type="ECO:0000256" key="9">
    <source>
        <dbReference type="ARBA" id="ARBA00022796"/>
    </source>
</evidence>
<evidence type="ECO:0000256" key="14">
    <source>
        <dbReference type="ARBA" id="ARBA00023008"/>
    </source>
</evidence>
<sequence length="995" mass="109033">MREAVFVVHGMTCSACTDTVTSKIRCVTGVDACALSLVTGECQVSYDDTEGLSVDQIIESVEDCGFDCEMVRDFEIINSPTFSGKLHVTGMTCGACVSTVTKGVHGLDGVFDVRVSLVTEECLVEFDGSKVNIETIKEAVEDCGFDAEVLSVEKASQNKETFLKTTKIHLLAINYELDEDPAGVIESLKNGDCIPSVEFVETNVISVQYNKHKVGIREILRRLETMGYEANIIPMSDSENQLNILSKVKEIQFWKSTCFKSCFLAVFTMILYMGIPMISPRSMKENYFPYKETFFLKGLYYRDIFGLLIGTYIQFVVGSYFYKAFWNSLKHRAGTMDTLVCISTSCAYFFSIYSIICNIVIKNSNGMLPNVIFDTSVMLIAFISLGKLMENKAKSATSTALSKLISLTPASCTIVEDGNYENPTTIPIDLLQPGDIVEVKPGMKIPSDGKIIRGETEVDESLMTGESLLVSKEIASLVIGGSINGPGHFYFTATNVGEDSKLANIIRTMKQAQLTKAPIQRYADFLASVFVPSILSLALLTFIFWFILSEFHKAPLAFIRSTNGIFYSSFQIAISVVIVACPCALGLAAPTAIMVGTGIGAENQVLIKGGEVLEKFNNVKVFVFDKTGTLTTGNMEVKNFKGENDLDLSDEAIAVIKASEAVSEHPVARAIVTYCNAQQASRSNSKPHVSDVLSSKVFMGKGVRTTCELNGSTYTVAVGAKSLMRSHWEQSSSLLADEDNDYTVSYVSINEKVIGRFDIIDDIKKDSYQTIHYLNNHGFKTYMVTGDIHSSAIKVAQLVGMDLNNVYSEVEPAGKSEIVQQLMNKTEGKVIFVGDGINDSPALVTSDVGVAISTGTDIAVEAADIVILSDKESERASLKGLINALDIAQKTFRRIKLNIFWAVCYNTFMIPIAMGVLVPWGIWLHPMAAGLAMALSSVSVVLSSLMLKTWKPVSIDEDLELNTTSSPGTFWFRLFHSRPDHARSDIEMQEGLLAQ</sequence>
<feature type="transmembrane region" description="Helical" evidence="18">
    <location>
        <begin position="568"/>
        <end position="589"/>
    </location>
</feature>
<dbReference type="Pfam" id="PF00122">
    <property type="entry name" value="E1-E2_ATPase"/>
    <property type="match status" value="1"/>
</dbReference>
<dbReference type="PROSITE" id="PS00154">
    <property type="entry name" value="ATPASE_E1_E2"/>
    <property type="match status" value="1"/>
</dbReference>
<dbReference type="InterPro" id="IPR023299">
    <property type="entry name" value="ATPase_P-typ_cyto_dom_N"/>
</dbReference>
<evidence type="ECO:0000313" key="20">
    <source>
        <dbReference type="EMBL" id="QLG74932.1"/>
    </source>
</evidence>
<dbReference type="SUPFAM" id="SSF55008">
    <property type="entry name" value="HMA, heavy metal-associated domain"/>
    <property type="match status" value="2"/>
</dbReference>
<dbReference type="InterPro" id="IPR006122">
    <property type="entry name" value="HMA_Cu_ion-bd"/>
</dbReference>